<dbReference type="InterPro" id="IPR005269">
    <property type="entry name" value="LOG"/>
</dbReference>
<protein>
    <recommendedName>
        <fullName evidence="3">Cytokinin riboside 5'-monophosphate phosphoribohydrolase</fullName>
    </recommendedName>
</protein>
<evidence type="ECO:0000313" key="2">
    <source>
        <dbReference type="EMBL" id="KAJ9609327.1"/>
    </source>
</evidence>
<dbReference type="GO" id="GO:0005829">
    <property type="term" value="C:cytosol"/>
    <property type="evidence" value="ECO:0007669"/>
    <property type="project" value="TreeGrafter"/>
</dbReference>
<comment type="caution">
    <text evidence="2">The sequence shown here is derived from an EMBL/GenBank/DDBJ whole genome shotgun (WGS) entry which is preliminary data.</text>
</comment>
<dbReference type="PANTHER" id="PTHR31223">
    <property type="entry name" value="LOG FAMILY PROTEIN YJL055W"/>
    <property type="match status" value="1"/>
</dbReference>
<dbReference type="Gene3D" id="3.40.50.450">
    <property type="match status" value="1"/>
</dbReference>
<dbReference type="AlphaFoldDB" id="A0AA39CIK7"/>
<name>A0AA39CIK7_9EURO</name>
<dbReference type="EMBL" id="JAPDRN010000256">
    <property type="protein sequence ID" value="KAJ9609327.1"/>
    <property type="molecule type" value="Genomic_DNA"/>
</dbReference>
<sequence>MNGEQPSVARLYRKQAQGLIIARTPRPATGSTGRRRGVFVSGQDKTGRSMKSICVYCGSNAGSKPVYTERAIALGDRIARDGMRLVYGGGNVGLMGTVANAVLSAGGEVTGVIPRQLADWEVAHRGLTELEIVGSMHERKSRMFDLSDGFVALPGGFGTMEEIFEMLTWRQLGIGNKPCAFLDVDGFYAPLIGMIDRMVEERFLHPEQRQDLWYGSDIEEMLAWMKNYQPAQASKWIDEKRRAALR</sequence>
<dbReference type="Pfam" id="PF03641">
    <property type="entry name" value="Lysine_decarbox"/>
    <property type="match status" value="1"/>
</dbReference>
<reference evidence="2" key="1">
    <citation type="submission" date="2022-10" db="EMBL/GenBank/DDBJ databases">
        <title>Culturing micro-colonial fungi from biological soil crusts in the Mojave desert and describing Neophaeococcomyces mojavensis, and introducing the new genera and species Taxawa tesnikishii.</title>
        <authorList>
            <person name="Kurbessoian T."/>
            <person name="Stajich J.E."/>
        </authorList>
    </citation>
    <scope>NUCLEOTIDE SEQUENCE</scope>
    <source>
        <strain evidence="2">TK_35</strain>
    </source>
</reference>
<dbReference type="PANTHER" id="PTHR31223:SF70">
    <property type="entry name" value="LOG FAMILY PROTEIN YJL055W"/>
    <property type="match status" value="1"/>
</dbReference>
<comment type="similarity">
    <text evidence="1">Belongs to the LOG family.</text>
</comment>
<dbReference type="GO" id="GO:0009691">
    <property type="term" value="P:cytokinin biosynthetic process"/>
    <property type="evidence" value="ECO:0007669"/>
    <property type="project" value="InterPro"/>
</dbReference>
<dbReference type="GO" id="GO:0016799">
    <property type="term" value="F:hydrolase activity, hydrolyzing N-glycosyl compounds"/>
    <property type="evidence" value="ECO:0007669"/>
    <property type="project" value="TreeGrafter"/>
</dbReference>
<dbReference type="NCBIfam" id="TIGR00730">
    <property type="entry name" value="Rossman fold protein, TIGR00730 family"/>
    <property type="match status" value="1"/>
</dbReference>
<evidence type="ECO:0000256" key="1">
    <source>
        <dbReference type="ARBA" id="ARBA00006763"/>
    </source>
</evidence>
<accession>A0AA39CIK7</accession>
<proteinExistence type="inferred from homology"/>
<organism evidence="2">
    <name type="scientific">Knufia peltigerae</name>
    <dbReference type="NCBI Taxonomy" id="1002370"/>
    <lineage>
        <taxon>Eukaryota</taxon>
        <taxon>Fungi</taxon>
        <taxon>Dikarya</taxon>
        <taxon>Ascomycota</taxon>
        <taxon>Pezizomycotina</taxon>
        <taxon>Eurotiomycetes</taxon>
        <taxon>Chaetothyriomycetidae</taxon>
        <taxon>Chaetothyriales</taxon>
        <taxon>Trichomeriaceae</taxon>
        <taxon>Knufia</taxon>
    </lineage>
</organism>
<gene>
    <name evidence="2" type="ORF">H2204_015537</name>
</gene>
<dbReference type="FunFam" id="3.40.50.450:FF:000012">
    <property type="entry name" value="LOG family protein YvdD"/>
    <property type="match status" value="1"/>
</dbReference>
<dbReference type="InterPro" id="IPR031100">
    <property type="entry name" value="LOG_fam"/>
</dbReference>
<evidence type="ECO:0008006" key="3">
    <source>
        <dbReference type="Google" id="ProtNLM"/>
    </source>
</evidence>
<dbReference type="SUPFAM" id="SSF102405">
    <property type="entry name" value="MCP/YpsA-like"/>
    <property type="match status" value="1"/>
</dbReference>